<evidence type="ECO:0000256" key="4">
    <source>
        <dbReference type="ARBA" id="ARBA00022777"/>
    </source>
</evidence>
<dbReference type="Gene3D" id="3.30.200.20">
    <property type="entry name" value="Phosphorylase Kinase, domain 1"/>
    <property type="match status" value="1"/>
</dbReference>
<dbReference type="Gene3D" id="1.10.510.10">
    <property type="entry name" value="Transferase(Phosphotransferase) domain 1"/>
    <property type="match status" value="1"/>
</dbReference>
<organism evidence="11 12">
    <name type="scientific">Zostera marina</name>
    <name type="common">Eelgrass</name>
    <dbReference type="NCBI Taxonomy" id="29655"/>
    <lineage>
        <taxon>Eukaryota</taxon>
        <taxon>Viridiplantae</taxon>
        <taxon>Streptophyta</taxon>
        <taxon>Embryophyta</taxon>
        <taxon>Tracheophyta</taxon>
        <taxon>Spermatophyta</taxon>
        <taxon>Magnoliopsida</taxon>
        <taxon>Liliopsida</taxon>
        <taxon>Zosteraceae</taxon>
        <taxon>Zostera</taxon>
    </lineage>
</organism>
<feature type="domain" description="Protein kinase" evidence="10">
    <location>
        <begin position="498"/>
        <end position="802"/>
    </location>
</feature>
<dbReference type="GO" id="GO:0004674">
    <property type="term" value="F:protein serine/threonine kinase activity"/>
    <property type="evidence" value="ECO:0007669"/>
    <property type="project" value="UniProtKB-KW"/>
</dbReference>
<dbReference type="EMBL" id="LFYR01000958">
    <property type="protein sequence ID" value="KMZ66671.1"/>
    <property type="molecule type" value="Genomic_DNA"/>
</dbReference>
<protein>
    <submittedName>
        <fullName evidence="11">Putative Kinase</fullName>
    </submittedName>
</protein>
<feature type="repeat" description="RCC1" evidence="6">
    <location>
        <begin position="223"/>
        <end position="263"/>
    </location>
</feature>
<dbReference type="SMART" id="SM00220">
    <property type="entry name" value="S_TKc"/>
    <property type="match status" value="1"/>
</dbReference>
<keyword evidence="12" id="KW-1185">Reference proteome</keyword>
<accession>A0A0K9PCJ0</accession>
<evidence type="ECO:0000313" key="12">
    <source>
        <dbReference type="Proteomes" id="UP000036987"/>
    </source>
</evidence>
<dbReference type="PANTHER" id="PTHR46146">
    <property type="entry name" value="SERINE/THREONINE-PROTEIN KINASE-LIKE PROTEIN CCR4"/>
    <property type="match status" value="1"/>
</dbReference>
<dbReference type="GO" id="GO:0005524">
    <property type="term" value="F:ATP binding"/>
    <property type="evidence" value="ECO:0007669"/>
    <property type="project" value="UniProtKB-UniRule"/>
</dbReference>
<dbReference type="InterPro" id="IPR000719">
    <property type="entry name" value="Prot_kinase_dom"/>
</dbReference>
<evidence type="ECO:0000256" key="6">
    <source>
        <dbReference type="PROSITE-ProRule" id="PRU00235"/>
    </source>
</evidence>
<dbReference type="CDD" id="cd14066">
    <property type="entry name" value="STKc_IRAK"/>
    <property type="match status" value="1"/>
</dbReference>
<name>A0A0K9PCJ0_ZOSMR</name>
<keyword evidence="2" id="KW-0808">Transferase</keyword>
<keyword evidence="8" id="KW-0472">Membrane</keyword>
<dbReference type="OrthoDB" id="61110at2759"/>
<dbReference type="OMA" id="DLCGDSH"/>
<evidence type="ECO:0000259" key="10">
    <source>
        <dbReference type="PROSITE" id="PS50011"/>
    </source>
</evidence>
<dbReference type="InterPro" id="IPR008271">
    <property type="entry name" value="Ser/Thr_kinase_AS"/>
</dbReference>
<dbReference type="Proteomes" id="UP000036987">
    <property type="component" value="Unassembled WGS sequence"/>
</dbReference>
<dbReference type="PANTHER" id="PTHR46146:SF3">
    <property type="entry name" value="SERINE_THREONINE-PROTEIN KINASE-LIKE PROTEIN CCR3-RELATED"/>
    <property type="match status" value="1"/>
</dbReference>
<evidence type="ECO:0000256" key="3">
    <source>
        <dbReference type="ARBA" id="ARBA00022741"/>
    </source>
</evidence>
<feature type="binding site" evidence="7">
    <location>
        <position position="526"/>
    </location>
    <ligand>
        <name>ATP</name>
        <dbReference type="ChEBI" id="CHEBI:30616"/>
    </ligand>
</feature>
<sequence>MKKNHSNSSSGHLFLLIVLIPILPVDGVGSTSTVAIIQNSNFTTVCGIIVVFRAAIPQSIICASYLNSDESKQTVVSLLPDTSFLAISGGWDFLCGLRHDSNAIFCWSAIANFTAKRIYHGNHSFESFAVGEDHLAAGVRDGGVNFWRGSRDFPRNVTGRFKSVTSGNGFSCGIDVGGYRERVKCWGGGNGVARRLESEFRNFTVTTTLVAGDSHMCGITANGRLICKGNNKFGQLGPSNSSSPFEFSALALGSTHTCAIRRRNGTVVCWGGDIGGGEDYVYPIGDLSVVVITGGGNLTCGVISSNLSVVCWELHREKLLPPSVSILPFPQILPGLCSGKHFCTCGIFPDSSHLCTNSGVICRSCDDLFSSISSPQSLPKETPRQKFSKWYLVSIIVGSIGGLIGAISIVFWVINGVRKQRKVHNSVQPTIGGGVVGHSSPLGNSFSSPSFRTRSARFLHQGSRIMSIKRQRSGPSSSMRERAEVFSYLELAEATGNFSSEMKIGSGSFGTVYKGKLADGREVAIKRSEPGPNTQKFQEKEVAFQSELAFLSRLHHKHLTALVGYCEEGEERLLVYEYMKNGSLYDHLHTLSTEITSTSGADSHNHLNTWKLRIGVLLDASRGIEYLHNYAVPHIIHRDIKSSNILLDANWTARVSDFGLSLHGPAPPDASMKTAGTVGYMDPEYYGLRNLTVKSDVYGLGVVMLEVITGKRAVFREKNQGDPLSIVEYAVPHIANGELGAILDKRMGASKAGEMEAVELVAYTAMHCVKLEGRERPAMSDVVANLENAIAMCDHSSGHVSFSSASIISLE</sequence>
<dbReference type="PROSITE" id="PS50012">
    <property type="entry name" value="RCC1_3"/>
    <property type="match status" value="1"/>
</dbReference>
<dbReference type="SUPFAM" id="SSF50985">
    <property type="entry name" value="RCC1/BLIP-II"/>
    <property type="match status" value="1"/>
</dbReference>
<keyword evidence="8" id="KW-1133">Transmembrane helix</keyword>
<evidence type="ECO:0000256" key="7">
    <source>
        <dbReference type="PROSITE-ProRule" id="PRU10141"/>
    </source>
</evidence>
<comment type="caution">
    <text evidence="11">The sequence shown here is derived from an EMBL/GenBank/DDBJ whole genome shotgun (WGS) entry which is preliminary data.</text>
</comment>
<dbReference type="InterPro" id="IPR017441">
    <property type="entry name" value="Protein_kinase_ATP_BS"/>
</dbReference>
<evidence type="ECO:0000313" key="11">
    <source>
        <dbReference type="EMBL" id="KMZ66671.1"/>
    </source>
</evidence>
<dbReference type="InterPro" id="IPR011009">
    <property type="entry name" value="Kinase-like_dom_sf"/>
</dbReference>
<reference evidence="12" key="1">
    <citation type="journal article" date="2016" name="Nature">
        <title>The genome of the seagrass Zostera marina reveals angiosperm adaptation to the sea.</title>
        <authorList>
            <person name="Olsen J.L."/>
            <person name="Rouze P."/>
            <person name="Verhelst B."/>
            <person name="Lin Y.-C."/>
            <person name="Bayer T."/>
            <person name="Collen J."/>
            <person name="Dattolo E."/>
            <person name="De Paoli E."/>
            <person name="Dittami S."/>
            <person name="Maumus F."/>
            <person name="Michel G."/>
            <person name="Kersting A."/>
            <person name="Lauritano C."/>
            <person name="Lohaus R."/>
            <person name="Toepel M."/>
            <person name="Tonon T."/>
            <person name="Vanneste K."/>
            <person name="Amirebrahimi M."/>
            <person name="Brakel J."/>
            <person name="Bostroem C."/>
            <person name="Chovatia M."/>
            <person name="Grimwood J."/>
            <person name="Jenkins J.W."/>
            <person name="Jueterbock A."/>
            <person name="Mraz A."/>
            <person name="Stam W.T."/>
            <person name="Tice H."/>
            <person name="Bornberg-Bauer E."/>
            <person name="Green P.J."/>
            <person name="Pearson G.A."/>
            <person name="Procaccini G."/>
            <person name="Duarte C.M."/>
            <person name="Schmutz J."/>
            <person name="Reusch T.B.H."/>
            <person name="Van de Peer Y."/>
        </authorList>
    </citation>
    <scope>NUCLEOTIDE SEQUENCE [LARGE SCALE GENOMIC DNA]</scope>
    <source>
        <strain evidence="12">cv. Finnish</strain>
    </source>
</reference>
<dbReference type="Pfam" id="PF00069">
    <property type="entry name" value="Pkinase"/>
    <property type="match status" value="1"/>
</dbReference>
<feature type="signal peptide" evidence="9">
    <location>
        <begin position="1"/>
        <end position="27"/>
    </location>
</feature>
<dbReference type="FunFam" id="3.30.200.20:FF:000039">
    <property type="entry name" value="receptor-like protein kinase FERONIA"/>
    <property type="match status" value="1"/>
</dbReference>
<evidence type="ECO:0000256" key="9">
    <source>
        <dbReference type="SAM" id="SignalP"/>
    </source>
</evidence>
<keyword evidence="5 7" id="KW-0067">ATP-binding</keyword>
<evidence type="ECO:0000256" key="1">
    <source>
        <dbReference type="ARBA" id="ARBA00022527"/>
    </source>
</evidence>
<dbReference type="AlphaFoldDB" id="A0A0K9PCJ0"/>
<evidence type="ECO:0000256" key="5">
    <source>
        <dbReference type="ARBA" id="ARBA00022840"/>
    </source>
</evidence>
<feature type="transmembrane region" description="Helical" evidence="8">
    <location>
        <begin position="390"/>
        <end position="414"/>
    </location>
</feature>
<dbReference type="Gene3D" id="2.130.10.30">
    <property type="entry name" value="Regulator of chromosome condensation 1/beta-lactamase-inhibitor protein II"/>
    <property type="match status" value="1"/>
</dbReference>
<dbReference type="PROSITE" id="PS50011">
    <property type="entry name" value="PROTEIN_KINASE_DOM"/>
    <property type="match status" value="1"/>
</dbReference>
<evidence type="ECO:0000256" key="2">
    <source>
        <dbReference type="ARBA" id="ARBA00022679"/>
    </source>
</evidence>
<dbReference type="PROSITE" id="PS00108">
    <property type="entry name" value="PROTEIN_KINASE_ST"/>
    <property type="match status" value="1"/>
</dbReference>
<keyword evidence="1" id="KW-0723">Serine/threonine-protein kinase</keyword>
<dbReference type="InterPro" id="IPR009091">
    <property type="entry name" value="RCC1/BLIP-II"/>
</dbReference>
<dbReference type="PROSITE" id="PS00107">
    <property type="entry name" value="PROTEIN_KINASE_ATP"/>
    <property type="match status" value="1"/>
</dbReference>
<gene>
    <name evidence="11" type="ORF">ZOSMA_28G00270</name>
</gene>
<evidence type="ECO:0000256" key="8">
    <source>
        <dbReference type="SAM" id="Phobius"/>
    </source>
</evidence>
<proteinExistence type="predicted"/>
<keyword evidence="3 7" id="KW-0547">Nucleotide-binding</keyword>
<dbReference type="SUPFAM" id="SSF56112">
    <property type="entry name" value="Protein kinase-like (PK-like)"/>
    <property type="match status" value="1"/>
</dbReference>
<keyword evidence="4 11" id="KW-0418">Kinase</keyword>
<dbReference type="Pfam" id="PF13540">
    <property type="entry name" value="RCC1_2"/>
    <property type="match status" value="1"/>
</dbReference>
<keyword evidence="8" id="KW-0812">Transmembrane</keyword>
<dbReference type="InterPro" id="IPR000408">
    <property type="entry name" value="Reg_chr_condens"/>
</dbReference>
<feature type="chain" id="PRO_5005527593" evidence="9">
    <location>
        <begin position="28"/>
        <end position="811"/>
    </location>
</feature>
<dbReference type="STRING" id="29655.A0A0K9PCJ0"/>
<keyword evidence="9" id="KW-0732">Signal</keyword>